<feature type="domain" description="Response regulatory" evidence="2">
    <location>
        <begin position="8"/>
        <end position="123"/>
    </location>
</feature>
<dbReference type="InterPro" id="IPR011006">
    <property type="entry name" value="CheY-like_superfamily"/>
</dbReference>
<proteinExistence type="predicted"/>
<sequence>MVPALDIPVVVADPDPVSALVLAEILAGTGAHIDIAEDSAALTARLARSPAPVAVVLVAPLPGTSLSAALAACAETAPGAARFALVDQESPTARIAALDAGADAVLALPVHAGELRSSLAAVLRRTADEA</sequence>
<dbReference type="EMBL" id="VFQE01000001">
    <property type="protein sequence ID" value="TQN44273.1"/>
    <property type="molecule type" value="Genomic_DNA"/>
</dbReference>
<evidence type="ECO:0000256" key="1">
    <source>
        <dbReference type="PROSITE-ProRule" id="PRU00169"/>
    </source>
</evidence>
<accession>A0A543PJM1</accession>
<dbReference type="AlphaFoldDB" id="A0A543PJM1"/>
<evidence type="ECO:0000313" key="4">
    <source>
        <dbReference type="Proteomes" id="UP000319865"/>
    </source>
</evidence>
<comment type="caution">
    <text evidence="3">The sequence shown here is derived from an EMBL/GenBank/DDBJ whole genome shotgun (WGS) entry which is preliminary data.</text>
</comment>
<comment type="caution">
    <text evidence="1">Lacks conserved residue(s) required for the propagation of feature annotation.</text>
</comment>
<dbReference type="RefSeq" id="WP_142026704.1">
    <property type="nucleotide sequence ID" value="NZ_VFQE01000001.1"/>
</dbReference>
<dbReference type="Proteomes" id="UP000319865">
    <property type="component" value="Unassembled WGS sequence"/>
</dbReference>
<dbReference type="SUPFAM" id="SSF52172">
    <property type="entry name" value="CheY-like"/>
    <property type="match status" value="1"/>
</dbReference>
<keyword evidence="4" id="KW-1185">Reference proteome</keyword>
<dbReference type="PROSITE" id="PS50110">
    <property type="entry name" value="RESPONSE_REGULATORY"/>
    <property type="match status" value="1"/>
</dbReference>
<protein>
    <recommendedName>
        <fullName evidence="2">Response regulatory domain-containing protein</fullName>
    </recommendedName>
</protein>
<dbReference type="InterPro" id="IPR001789">
    <property type="entry name" value="Sig_transdc_resp-reg_receiver"/>
</dbReference>
<organism evidence="3 4">
    <name type="scientific">Blastococcus colisei</name>
    <dbReference type="NCBI Taxonomy" id="1564162"/>
    <lineage>
        <taxon>Bacteria</taxon>
        <taxon>Bacillati</taxon>
        <taxon>Actinomycetota</taxon>
        <taxon>Actinomycetes</taxon>
        <taxon>Geodermatophilales</taxon>
        <taxon>Geodermatophilaceae</taxon>
        <taxon>Blastococcus</taxon>
    </lineage>
</organism>
<dbReference type="GO" id="GO:0000160">
    <property type="term" value="P:phosphorelay signal transduction system"/>
    <property type="evidence" value="ECO:0007669"/>
    <property type="project" value="InterPro"/>
</dbReference>
<dbReference type="Gene3D" id="3.40.50.2300">
    <property type="match status" value="1"/>
</dbReference>
<reference evidence="3 4" key="1">
    <citation type="submission" date="2019-06" db="EMBL/GenBank/DDBJ databases">
        <title>Sequencing the genomes of 1000 actinobacteria strains.</title>
        <authorList>
            <person name="Klenk H.-P."/>
        </authorList>
    </citation>
    <scope>NUCLEOTIDE SEQUENCE [LARGE SCALE GENOMIC DNA]</scope>
    <source>
        <strain evidence="3 4">DSM 46837</strain>
    </source>
</reference>
<name>A0A543PJM1_9ACTN</name>
<evidence type="ECO:0000259" key="2">
    <source>
        <dbReference type="PROSITE" id="PS50110"/>
    </source>
</evidence>
<gene>
    <name evidence="3" type="ORF">FHU33_3769</name>
</gene>
<evidence type="ECO:0000313" key="3">
    <source>
        <dbReference type="EMBL" id="TQN44273.1"/>
    </source>
</evidence>
<dbReference type="SMART" id="SM00448">
    <property type="entry name" value="REC"/>
    <property type="match status" value="1"/>
</dbReference>